<dbReference type="AlphaFoldDB" id="A0A497F0W9"/>
<name>A0A497F0W9_9CREN</name>
<organism evidence="1 2">
    <name type="scientific">Thermoproteota archaeon</name>
    <dbReference type="NCBI Taxonomy" id="2056631"/>
    <lineage>
        <taxon>Archaea</taxon>
        <taxon>Thermoproteota</taxon>
    </lineage>
</organism>
<protein>
    <submittedName>
        <fullName evidence="1">Uncharacterized protein</fullName>
    </submittedName>
</protein>
<proteinExistence type="predicted"/>
<comment type="caution">
    <text evidence="1">The sequence shown here is derived from an EMBL/GenBank/DDBJ whole genome shotgun (WGS) entry which is preliminary data.</text>
</comment>
<accession>A0A497F0W9</accession>
<sequence length="242" mass="27708">MINPRFISIIKNIKGVIYTSLSDAPLKELKWLSKSFRYRFLGITPSMQARPEILEIINKKPFIKLYYPTRAIQKMVNILSESSKIDKSVIEAVALASAYVTPLISFPKSSGDLEPLITLKVLSKNKLPEKEIKRHLRISGYTILDFHEKVTTEAYATILEACKKATLREALEKLINKREKLAEKDSKRYWRIISKEGEAVILYLDLISCLRNVKEEEIIDVVCDESVSLIFGITPCFILKVE</sequence>
<gene>
    <name evidence="1" type="ORF">DRJ26_03595</name>
</gene>
<dbReference type="EMBL" id="QMRA01000075">
    <property type="protein sequence ID" value="RLE53254.1"/>
    <property type="molecule type" value="Genomic_DNA"/>
</dbReference>
<reference evidence="1 2" key="1">
    <citation type="submission" date="2018-06" db="EMBL/GenBank/DDBJ databases">
        <title>Extensive metabolic versatility and redundancy in microbially diverse, dynamic hydrothermal sediments.</title>
        <authorList>
            <person name="Dombrowski N."/>
            <person name="Teske A."/>
            <person name="Baker B.J."/>
        </authorList>
    </citation>
    <scope>NUCLEOTIDE SEQUENCE [LARGE SCALE GENOMIC DNA]</scope>
    <source>
        <strain evidence="1">B20_G2</strain>
    </source>
</reference>
<evidence type="ECO:0000313" key="1">
    <source>
        <dbReference type="EMBL" id="RLE53254.1"/>
    </source>
</evidence>
<dbReference type="Proteomes" id="UP000269499">
    <property type="component" value="Unassembled WGS sequence"/>
</dbReference>
<evidence type="ECO:0000313" key="2">
    <source>
        <dbReference type="Proteomes" id="UP000269499"/>
    </source>
</evidence>